<comment type="caution">
    <text evidence="2">The sequence shown here is derived from an EMBL/GenBank/DDBJ whole genome shotgun (WGS) entry which is preliminary data.</text>
</comment>
<proteinExistence type="predicted"/>
<accession>A0A7W6PWM8</accession>
<dbReference type="EMBL" id="JACIEU010000023">
    <property type="protein sequence ID" value="MBB4150670.1"/>
    <property type="molecule type" value="Genomic_DNA"/>
</dbReference>
<dbReference type="Pfam" id="PF20084">
    <property type="entry name" value="TrbK"/>
    <property type="match status" value="1"/>
</dbReference>
<gene>
    <name evidence="2" type="ORF">GGQ90_004477</name>
</gene>
<dbReference type="InterPro" id="IPR027587">
    <property type="entry name" value="TrbK"/>
</dbReference>
<dbReference type="Proteomes" id="UP000590524">
    <property type="component" value="Unassembled WGS sequence"/>
</dbReference>
<protein>
    <submittedName>
        <fullName evidence="2">Conjugative transfer region protein TrbK</fullName>
    </submittedName>
</protein>
<organism evidence="2 3">
    <name type="scientific">Sphingobium scionense</name>
    <dbReference type="NCBI Taxonomy" id="1404341"/>
    <lineage>
        <taxon>Bacteria</taxon>
        <taxon>Pseudomonadati</taxon>
        <taxon>Pseudomonadota</taxon>
        <taxon>Alphaproteobacteria</taxon>
        <taxon>Sphingomonadales</taxon>
        <taxon>Sphingomonadaceae</taxon>
        <taxon>Sphingobium</taxon>
    </lineage>
</organism>
<evidence type="ECO:0000313" key="2">
    <source>
        <dbReference type="EMBL" id="MBB4150670.1"/>
    </source>
</evidence>
<feature type="region of interest" description="Disordered" evidence="1">
    <location>
        <begin position="82"/>
        <end position="131"/>
    </location>
</feature>
<evidence type="ECO:0000313" key="3">
    <source>
        <dbReference type="Proteomes" id="UP000590524"/>
    </source>
</evidence>
<dbReference type="RefSeq" id="WP_188083979.1">
    <property type="nucleotide sequence ID" value="NZ_JACIEU010000023.1"/>
</dbReference>
<name>A0A7W6PWM8_9SPHN</name>
<dbReference type="NCBIfam" id="TIGR04360">
    <property type="entry name" value="other_trbK"/>
    <property type="match status" value="1"/>
</dbReference>
<evidence type="ECO:0000256" key="1">
    <source>
        <dbReference type="SAM" id="MobiDB-lite"/>
    </source>
</evidence>
<reference evidence="2 3" key="1">
    <citation type="submission" date="2020-08" db="EMBL/GenBank/DDBJ databases">
        <title>Genomic Encyclopedia of Type Strains, Phase IV (KMG-IV): sequencing the most valuable type-strain genomes for metagenomic binning, comparative biology and taxonomic classification.</title>
        <authorList>
            <person name="Goeker M."/>
        </authorList>
    </citation>
    <scope>NUCLEOTIDE SEQUENCE [LARGE SCALE GENOMIC DNA]</scope>
    <source>
        <strain evidence="2 3">DSM 19371</strain>
    </source>
</reference>
<feature type="compositionally biased region" description="Polar residues" evidence="1">
    <location>
        <begin position="98"/>
        <end position="108"/>
    </location>
</feature>
<keyword evidence="3" id="KW-1185">Reference proteome</keyword>
<feature type="compositionally biased region" description="Low complexity" evidence="1">
    <location>
        <begin position="120"/>
        <end position="131"/>
    </location>
</feature>
<sequence>MDAKMLARLGAVLFVAVAVTATAIELTRKEEEPMFRSLGRAENTSADPLREELLRCQLLGEAGPRDAACLRAWAENRQRFLAPGARPAERLPDASPAPRSSGNISATTPAEADPVRKKTAPATAPEAGEAR</sequence>
<dbReference type="AlphaFoldDB" id="A0A7W6PWM8"/>